<evidence type="ECO:0000313" key="2">
    <source>
        <dbReference type="EMBL" id="KMW17924.1"/>
    </source>
</evidence>
<organism evidence="2 3">
    <name type="scientific">[Clostridium] citroniae WAL-19142</name>
    <dbReference type="NCBI Taxonomy" id="742734"/>
    <lineage>
        <taxon>Bacteria</taxon>
        <taxon>Bacillati</taxon>
        <taxon>Bacillota</taxon>
        <taxon>Clostridia</taxon>
        <taxon>Lachnospirales</taxon>
        <taxon>Lachnospiraceae</taxon>
        <taxon>Enterocloster</taxon>
    </lineage>
</organism>
<sequence>MQDVSYVVLDQEKDRIEKMAVSLFKKIKPLADLLNPMARNHEIDDHFFFFNAPAVIVILAKNQTNGILAAQNMEFVAEAHGLGVLYSGYFTMAANASHKIKNAMSVPRGKRAAMTLVLGYPDVRFYRSVQREKLDVTYK</sequence>
<dbReference type="SUPFAM" id="SSF55469">
    <property type="entry name" value="FMN-dependent nitroreductase-like"/>
    <property type="match status" value="1"/>
</dbReference>
<proteinExistence type="predicted"/>
<feature type="domain" description="Nitroreductase" evidence="1">
    <location>
        <begin position="1"/>
        <end position="120"/>
    </location>
</feature>
<name>A0A0J9C0E2_9FIRM</name>
<dbReference type="GO" id="GO:0016491">
    <property type="term" value="F:oxidoreductase activity"/>
    <property type="evidence" value="ECO:0007669"/>
    <property type="project" value="InterPro"/>
</dbReference>
<accession>A0A0J9C0E2</accession>
<dbReference type="InterPro" id="IPR029479">
    <property type="entry name" value="Nitroreductase"/>
</dbReference>
<evidence type="ECO:0000259" key="1">
    <source>
        <dbReference type="Pfam" id="PF00881"/>
    </source>
</evidence>
<reference evidence="2 3" key="1">
    <citation type="submission" date="2011-04" db="EMBL/GenBank/DDBJ databases">
        <title>The Genome Sequence of Clostridium citroniae WAL-19142.</title>
        <authorList>
            <consortium name="The Broad Institute Genome Sequencing Platform"/>
            <person name="Earl A."/>
            <person name="Ward D."/>
            <person name="Feldgarden M."/>
            <person name="Gevers D."/>
            <person name="Warren Y.A."/>
            <person name="Tyrrell K.L."/>
            <person name="Citron D.M."/>
            <person name="Goldstein E.J."/>
            <person name="Daigneault M."/>
            <person name="Allen-Vercoe E."/>
            <person name="Young S.K."/>
            <person name="Zeng Q."/>
            <person name="Gargeya S."/>
            <person name="Fitzgerald M."/>
            <person name="Haas B."/>
            <person name="Abouelleil A."/>
            <person name="Alvarado L."/>
            <person name="Arachchi H.M."/>
            <person name="Berlin A."/>
            <person name="Brown A."/>
            <person name="Chapman S.B."/>
            <person name="Chen Z."/>
            <person name="Dunbar C."/>
            <person name="Freedman E."/>
            <person name="Gearin G."/>
            <person name="Gellesch M."/>
            <person name="Goldberg J."/>
            <person name="Griggs A."/>
            <person name="Gujja S."/>
            <person name="Heilman E.R."/>
            <person name="Heiman D."/>
            <person name="Howarth C."/>
            <person name="Larson L."/>
            <person name="Lui A."/>
            <person name="MacDonald P.J."/>
            <person name="Mehta T."/>
            <person name="Montmayeur A."/>
            <person name="Murphy C."/>
            <person name="Neiman D."/>
            <person name="Pearson M."/>
            <person name="Priest M."/>
            <person name="Roberts A."/>
            <person name="Saif S."/>
            <person name="Shea T."/>
            <person name="Shenoy N."/>
            <person name="Sisk P."/>
            <person name="Stolte C."/>
            <person name="Sykes S."/>
            <person name="White J."/>
            <person name="Yandava C."/>
            <person name="Wortman J."/>
            <person name="Nusbaum C."/>
            <person name="Birren B."/>
        </authorList>
    </citation>
    <scope>NUCLEOTIDE SEQUENCE [LARGE SCALE GENOMIC DNA]</scope>
    <source>
        <strain evidence="2 3">WAL-19142</strain>
    </source>
</reference>
<dbReference type="AlphaFoldDB" id="A0A0J9C0E2"/>
<dbReference type="InterPro" id="IPR000415">
    <property type="entry name" value="Nitroreductase-like"/>
</dbReference>
<comment type="caution">
    <text evidence="2">The sequence shown here is derived from an EMBL/GenBank/DDBJ whole genome shotgun (WGS) entry which is preliminary data.</text>
</comment>
<protein>
    <recommendedName>
        <fullName evidence="1">Nitroreductase domain-containing protein</fullName>
    </recommendedName>
</protein>
<dbReference type="EMBL" id="ADLK01000025">
    <property type="protein sequence ID" value="KMW17924.1"/>
    <property type="molecule type" value="Genomic_DNA"/>
</dbReference>
<dbReference type="Pfam" id="PF00881">
    <property type="entry name" value="Nitroreductase"/>
    <property type="match status" value="1"/>
</dbReference>
<gene>
    <name evidence="2" type="ORF">HMPREF9470_03405</name>
</gene>
<evidence type="ECO:0000313" key="3">
    <source>
        <dbReference type="Proteomes" id="UP000037392"/>
    </source>
</evidence>
<dbReference type="Gene3D" id="3.40.109.10">
    <property type="entry name" value="NADH Oxidase"/>
    <property type="match status" value="1"/>
</dbReference>
<dbReference type="Proteomes" id="UP000037392">
    <property type="component" value="Unassembled WGS sequence"/>
</dbReference>
<dbReference type="PATRIC" id="fig|742734.4.peg.3649"/>